<evidence type="ECO:0000256" key="2">
    <source>
        <dbReference type="ARBA" id="ARBA00005005"/>
    </source>
</evidence>
<evidence type="ECO:0000256" key="10">
    <source>
        <dbReference type="ARBA" id="ARBA00023239"/>
    </source>
</evidence>
<feature type="domain" description="3-hydroxyacyl-CoA dehydrogenase NAD binding" evidence="14">
    <location>
        <begin position="288"/>
        <end position="465"/>
    </location>
</feature>
<reference evidence="15 16" key="1">
    <citation type="submission" date="2020-02" db="EMBL/GenBank/DDBJ databases">
        <title>Genome sequence of the type strain CGMCC 1.15528 of Mesorhizobium zhangyense.</title>
        <authorList>
            <person name="Gao J."/>
            <person name="Sun J."/>
        </authorList>
    </citation>
    <scope>NUCLEOTIDE SEQUENCE [LARGE SCALE GENOMIC DNA]</scope>
    <source>
        <strain evidence="15 16">CGMCC 1.15528</strain>
    </source>
</reference>
<dbReference type="Gene3D" id="1.10.1040.50">
    <property type="match status" value="1"/>
</dbReference>
<dbReference type="InterPro" id="IPR029045">
    <property type="entry name" value="ClpP/crotonase-like_dom_sf"/>
</dbReference>
<protein>
    <submittedName>
        <fullName evidence="15">NAD(P)-binding domain-containing protein</fullName>
    </submittedName>
</protein>
<evidence type="ECO:0000256" key="9">
    <source>
        <dbReference type="ARBA" id="ARBA00023235"/>
    </source>
</evidence>
<evidence type="ECO:0000256" key="5">
    <source>
        <dbReference type="ARBA" id="ARBA00023002"/>
    </source>
</evidence>
<dbReference type="CDD" id="cd06558">
    <property type="entry name" value="crotonase-like"/>
    <property type="match status" value="1"/>
</dbReference>
<dbReference type="UniPathway" id="UPA00659"/>
<dbReference type="Pfam" id="PF02737">
    <property type="entry name" value="3HCDH_N"/>
    <property type="match status" value="1"/>
</dbReference>
<gene>
    <name evidence="15" type="ORF">G6N74_08640</name>
</gene>
<evidence type="ECO:0000313" key="16">
    <source>
        <dbReference type="Proteomes" id="UP000481252"/>
    </source>
</evidence>
<dbReference type="InterPro" id="IPR006176">
    <property type="entry name" value="3-OHacyl-CoA_DH_NAD-bd"/>
</dbReference>
<dbReference type="GO" id="GO:0016853">
    <property type="term" value="F:isomerase activity"/>
    <property type="evidence" value="ECO:0007669"/>
    <property type="project" value="UniProtKB-KW"/>
</dbReference>
<evidence type="ECO:0000256" key="3">
    <source>
        <dbReference type="ARBA" id="ARBA00022832"/>
    </source>
</evidence>
<comment type="caution">
    <text evidence="15">The sequence shown here is derived from an EMBL/GenBank/DDBJ whole genome shotgun (WGS) entry which is preliminary data.</text>
</comment>
<accession>A0A7C9VBG0</accession>
<sequence length="680" mass="71706">MIVIGWARHADIAVVTIDNPPVNAGSHAVRSGLVAALAEIATQPEIKGVILIGAGKTFIGGSDIREFGQPLADPQLPAVIDAIEALPIPVAAAIRGAALGGGYELALGCDLRVADEKAVVGLPEVSLGLVPGAGGTQRLPRLTGVPVAIDLILSARRISAPEAQSLSMIDVVSTDDLLEDTISALRRLAGKRRIADMPVPAFDPAEAKAAYDKAIARAKGRPAAQQAAQLILSASEKPFREALAEERAVFQAIRISPEAFAYRHLFFAERDAARLDTAAASGSKISRIAVIGAGTMGAGIAHAFLSSGYHVILIERDEPSLTAGEARIAGLREQDFKRGRISEAARQAQAHALTAIAALDAAKDADLVIEAVFEDMAVKRDLLARLGSIVSRETIVATNTSYLDIDAMAEGFPQLKRLLGLHFFSPAHVMKLLEIVRASATSDETLATALSVAKRLGKQPVVAKNAYGFIGNRIYAAYRRHAEFLIQDGATPEAVDRAMTGFGMAMGPFAVADLSALDIAWRMRKAQAATRDPSARYVDIPDRLCEAGRLGRKTGAGYYDYSSGKAQADPAVGAFIAASRQAAGITPRTIGDEEICARCLGAMVNEVALLFAEGVARKPSDIDVAMVHGYGFPRWTGGPVWWSANLPDDDLKSVLAQVAAAEGPLFRAGDVDALISALKQ</sequence>
<keyword evidence="3" id="KW-0276">Fatty acid metabolism</keyword>
<dbReference type="PANTHER" id="PTHR23309:SF51">
    <property type="entry name" value="3-HYDROXYACYL-COA DEHYDROGENASE-RELATED"/>
    <property type="match status" value="1"/>
</dbReference>
<dbReference type="Pfam" id="PF00725">
    <property type="entry name" value="3HCDH"/>
    <property type="match status" value="1"/>
</dbReference>
<evidence type="ECO:0000256" key="1">
    <source>
        <dbReference type="ARBA" id="ARBA00004275"/>
    </source>
</evidence>
<dbReference type="SUPFAM" id="SSF48179">
    <property type="entry name" value="6-phosphogluconate dehydrogenase C-terminal domain-like"/>
    <property type="match status" value="2"/>
</dbReference>
<dbReference type="FunFam" id="3.40.50.720:FF:000009">
    <property type="entry name" value="Fatty oxidation complex, alpha subunit"/>
    <property type="match status" value="1"/>
</dbReference>
<comment type="catalytic activity">
    <reaction evidence="12">
        <text>a (3S)-3-hydroxyacyl-CoA + NAD(+) = a 3-oxoacyl-CoA + NADH + H(+)</text>
        <dbReference type="Rhea" id="RHEA:22432"/>
        <dbReference type="ChEBI" id="CHEBI:15378"/>
        <dbReference type="ChEBI" id="CHEBI:57318"/>
        <dbReference type="ChEBI" id="CHEBI:57540"/>
        <dbReference type="ChEBI" id="CHEBI:57945"/>
        <dbReference type="ChEBI" id="CHEBI:90726"/>
        <dbReference type="EC" id="1.1.1.35"/>
    </reaction>
</comment>
<keyword evidence="8" id="KW-0576">Peroxisome</keyword>
<dbReference type="PANTHER" id="PTHR23309">
    <property type="entry name" value="3-HYDROXYACYL-COA DEHYROGENASE"/>
    <property type="match status" value="1"/>
</dbReference>
<dbReference type="InterPro" id="IPR001753">
    <property type="entry name" value="Enoyl-CoA_hydra/iso"/>
</dbReference>
<dbReference type="GO" id="GO:0003857">
    <property type="term" value="F:(3S)-3-hydroxyacyl-CoA dehydrogenase (NAD+) activity"/>
    <property type="evidence" value="ECO:0007669"/>
    <property type="project" value="UniProtKB-EC"/>
</dbReference>
<evidence type="ECO:0000259" key="14">
    <source>
        <dbReference type="Pfam" id="PF02737"/>
    </source>
</evidence>
<proteinExistence type="predicted"/>
<keyword evidence="11" id="KW-0511">Multifunctional enzyme</keyword>
<evidence type="ECO:0000256" key="11">
    <source>
        <dbReference type="ARBA" id="ARBA00023268"/>
    </source>
</evidence>
<dbReference type="Pfam" id="PF00378">
    <property type="entry name" value="ECH_1"/>
    <property type="match status" value="1"/>
</dbReference>
<evidence type="ECO:0000256" key="6">
    <source>
        <dbReference type="ARBA" id="ARBA00023027"/>
    </source>
</evidence>
<comment type="subcellular location">
    <subcellularLocation>
        <location evidence="1">Peroxisome</location>
    </subcellularLocation>
</comment>
<dbReference type="SUPFAM" id="SSF52096">
    <property type="entry name" value="ClpP/crotonase"/>
    <property type="match status" value="1"/>
</dbReference>
<feature type="domain" description="3-hydroxyacyl-CoA dehydrogenase C-terminal" evidence="13">
    <location>
        <begin position="468"/>
        <end position="561"/>
    </location>
</feature>
<evidence type="ECO:0000256" key="12">
    <source>
        <dbReference type="ARBA" id="ARBA00049556"/>
    </source>
</evidence>
<dbReference type="Gene3D" id="3.40.50.720">
    <property type="entry name" value="NAD(P)-binding Rossmann-like Domain"/>
    <property type="match status" value="1"/>
</dbReference>
<evidence type="ECO:0000256" key="4">
    <source>
        <dbReference type="ARBA" id="ARBA00022963"/>
    </source>
</evidence>
<dbReference type="InterPro" id="IPR008927">
    <property type="entry name" value="6-PGluconate_DH-like_C_sf"/>
</dbReference>
<keyword evidence="16" id="KW-1185">Reference proteome</keyword>
<dbReference type="Proteomes" id="UP000481252">
    <property type="component" value="Unassembled WGS sequence"/>
</dbReference>
<dbReference type="AlphaFoldDB" id="A0A7C9VBG0"/>
<dbReference type="SUPFAM" id="SSF51735">
    <property type="entry name" value="NAD(P)-binding Rossmann-fold domains"/>
    <property type="match status" value="1"/>
</dbReference>
<evidence type="ECO:0000256" key="8">
    <source>
        <dbReference type="ARBA" id="ARBA00023140"/>
    </source>
</evidence>
<dbReference type="Gene3D" id="3.90.226.10">
    <property type="entry name" value="2-enoyl-CoA Hydratase, Chain A, domain 1"/>
    <property type="match status" value="1"/>
</dbReference>
<evidence type="ECO:0000259" key="13">
    <source>
        <dbReference type="Pfam" id="PF00725"/>
    </source>
</evidence>
<evidence type="ECO:0000313" key="15">
    <source>
        <dbReference type="EMBL" id="NGN41130.1"/>
    </source>
</evidence>
<name>A0A7C9VBG0_9HYPH</name>
<keyword evidence="6" id="KW-0520">NAD</keyword>
<dbReference type="FunFam" id="1.10.1040.50:FF:000006">
    <property type="entry name" value="Peroxisomal bifunctional enzyme"/>
    <property type="match status" value="1"/>
</dbReference>
<dbReference type="GO" id="GO:0070403">
    <property type="term" value="F:NAD+ binding"/>
    <property type="evidence" value="ECO:0007669"/>
    <property type="project" value="InterPro"/>
</dbReference>
<keyword evidence="5" id="KW-0560">Oxidoreductase</keyword>
<keyword evidence="4" id="KW-0442">Lipid degradation</keyword>
<comment type="pathway">
    <text evidence="2">Lipid metabolism; fatty acid beta-oxidation.</text>
</comment>
<keyword evidence="10" id="KW-0456">Lyase</keyword>
<dbReference type="InterPro" id="IPR036291">
    <property type="entry name" value="NAD(P)-bd_dom_sf"/>
</dbReference>
<organism evidence="15 16">
    <name type="scientific">Mesorhizobium zhangyense</name>
    <dbReference type="NCBI Taxonomy" id="1776730"/>
    <lineage>
        <taxon>Bacteria</taxon>
        <taxon>Pseudomonadati</taxon>
        <taxon>Pseudomonadota</taxon>
        <taxon>Alphaproteobacteria</taxon>
        <taxon>Hyphomicrobiales</taxon>
        <taxon>Phyllobacteriaceae</taxon>
        <taxon>Mesorhizobium</taxon>
    </lineage>
</organism>
<dbReference type="GO" id="GO:0004300">
    <property type="term" value="F:enoyl-CoA hydratase activity"/>
    <property type="evidence" value="ECO:0007669"/>
    <property type="project" value="UniProtKB-ARBA"/>
</dbReference>
<dbReference type="GO" id="GO:0006635">
    <property type="term" value="P:fatty acid beta-oxidation"/>
    <property type="evidence" value="ECO:0007669"/>
    <property type="project" value="UniProtKB-UniPathway"/>
</dbReference>
<keyword evidence="7" id="KW-0443">Lipid metabolism</keyword>
<dbReference type="InterPro" id="IPR006108">
    <property type="entry name" value="3HC_DH_C"/>
</dbReference>
<evidence type="ECO:0000256" key="7">
    <source>
        <dbReference type="ARBA" id="ARBA00023098"/>
    </source>
</evidence>
<dbReference type="EMBL" id="JAAKZG010000003">
    <property type="protein sequence ID" value="NGN41130.1"/>
    <property type="molecule type" value="Genomic_DNA"/>
</dbReference>
<keyword evidence="9" id="KW-0413">Isomerase</keyword>